<protein>
    <submittedName>
        <fullName evidence="2">Uncharacterized protein</fullName>
    </submittedName>
</protein>
<feature type="region of interest" description="Disordered" evidence="1">
    <location>
        <begin position="66"/>
        <end position="87"/>
    </location>
</feature>
<evidence type="ECO:0000313" key="3">
    <source>
        <dbReference type="Proteomes" id="UP000547528"/>
    </source>
</evidence>
<evidence type="ECO:0000313" key="2">
    <source>
        <dbReference type="EMBL" id="MBB3666586.1"/>
    </source>
</evidence>
<gene>
    <name evidence="2" type="ORF">FHX47_000179</name>
</gene>
<evidence type="ECO:0000256" key="1">
    <source>
        <dbReference type="SAM" id="MobiDB-lite"/>
    </source>
</evidence>
<sequence>MEKRVVNLFSVSSSLRIVASPCFADVELNHLRMHRQPQNEDSQARFPANQQVGSLNLHLPEEWEPVDVASFDQGERGGEQDEESGCD</sequence>
<dbReference type="AlphaFoldDB" id="A0A7W5TZT0"/>
<accession>A0A7W5TZT0</accession>
<reference evidence="2 3" key="1">
    <citation type="submission" date="2020-08" db="EMBL/GenBank/DDBJ databases">
        <title>Sequencing the genomes of 1000 actinobacteria strains.</title>
        <authorList>
            <person name="Klenk H.-P."/>
        </authorList>
    </citation>
    <scope>NUCLEOTIDE SEQUENCE [LARGE SCALE GENOMIC DNA]</scope>
    <source>
        <strain evidence="2 3">DSM 28238</strain>
    </source>
</reference>
<keyword evidence="3" id="KW-1185">Reference proteome</keyword>
<name>A0A7W5TZT0_9MICC</name>
<dbReference type="EMBL" id="JACIBT010000001">
    <property type="protein sequence ID" value="MBB3666586.1"/>
    <property type="molecule type" value="Genomic_DNA"/>
</dbReference>
<proteinExistence type="predicted"/>
<comment type="caution">
    <text evidence="2">The sequence shown here is derived from an EMBL/GenBank/DDBJ whole genome shotgun (WGS) entry which is preliminary data.</text>
</comment>
<organism evidence="2 3">
    <name type="scientific">Garicola koreensis</name>
    <dbReference type="NCBI Taxonomy" id="1262554"/>
    <lineage>
        <taxon>Bacteria</taxon>
        <taxon>Bacillati</taxon>
        <taxon>Actinomycetota</taxon>
        <taxon>Actinomycetes</taxon>
        <taxon>Micrococcales</taxon>
        <taxon>Micrococcaceae</taxon>
        <taxon>Garicola</taxon>
    </lineage>
</organism>
<dbReference type="Proteomes" id="UP000547528">
    <property type="component" value="Unassembled WGS sequence"/>
</dbReference>
<dbReference type="RefSeq" id="WP_183357024.1">
    <property type="nucleotide sequence ID" value="NZ_BAABKR010000004.1"/>
</dbReference>